<keyword evidence="1" id="KW-1133">Transmembrane helix</keyword>
<dbReference type="RefSeq" id="WP_154535158.1">
    <property type="nucleotide sequence ID" value="NZ_VUNG01000043.1"/>
</dbReference>
<evidence type="ECO:0000256" key="1">
    <source>
        <dbReference type="SAM" id="Phobius"/>
    </source>
</evidence>
<feature type="transmembrane region" description="Helical" evidence="1">
    <location>
        <begin position="6"/>
        <end position="37"/>
    </location>
</feature>
<keyword evidence="1" id="KW-0812">Transmembrane</keyword>
<comment type="caution">
    <text evidence="2">The sequence shown here is derived from an EMBL/GenBank/DDBJ whole genome shotgun (WGS) entry which is preliminary data.</text>
</comment>
<dbReference type="Proteomes" id="UP000438914">
    <property type="component" value="Unassembled WGS sequence"/>
</dbReference>
<gene>
    <name evidence="2" type="ORF">FYJ73_12985</name>
</gene>
<accession>A0A7K0KI01</accession>
<evidence type="ECO:0000313" key="2">
    <source>
        <dbReference type="EMBL" id="MST85571.1"/>
    </source>
</evidence>
<organism evidence="2 3">
    <name type="scientific">Hallella mizrahii</name>
    <dbReference type="NCBI Taxonomy" id="2606637"/>
    <lineage>
        <taxon>Bacteria</taxon>
        <taxon>Pseudomonadati</taxon>
        <taxon>Bacteroidota</taxon>
        <taxon>Bacteroidia</taxon>
        <taxon>Bacteroidales</taxon>
        <taxon>Prevotellaceae</taxon>
        <taxon>Hallella</taxon>
    </lineage>
</organism>
<dbReference type="EMBL" id="VUNG01000043">
    <property type="protein sequence ID" value="MST85571.1"/>
    <property type="molecule type" value="Genomic_DNA"/>
</dbReference>
<reference evidence="2 3" key="1">
    <citation type="submission" date="2019-08" db="EMBL/GenBank/DDBJ databases">
        <title>In-depth cultivation of the pig gut microbiome towards novel bacterial diversity and tailored functional studies.</title>
        <authorList>
            <person name="Wylensek D."/>
            <person name="Hitch T.C.A."/>
            <person name="Clavel T."/>
        </authorList>
    </citation>
    <scope>NUCLEOTIDE SEQUENCE [LARGE SCALE GENOMIC DNA]</scope>
    <source>
        <strain evidence="2 3">LKV-178-WT-2A</strain>
    </source>
</reference>
<protein>
    <submittedName>
        <fullName evidence="2">Uncharacterized protein</fullName>
    </submittedName>
</protein>
<sequence length="97" mass="11162">MIAIAIIIMRLCAIVLHINAIALSIPILVITFLTVTIQEITLKKKKYIQTLIEAYRVMHQEEKKGLAREGLYYRVLPILGLTAFYILLVFLAWLHII</sequence>
<proteinExistence type="predicted"/>
<keyword evidence="1" id="KW-0472">Membrane</keyword>
<keyword evidence="3" id="KW-1185">Reference proteome</keyword>
<dbReference type="AlphaFoldDB" id="A0A7K0KI01"/>
<feature type="transmembrane region" description="Helical" evidence="1">
    <location>
        <begin position="71"/>
        <end position="96"/>
    </location>
</feature>
<name>A0A7K0KI01_9BACT</name>
<evidence type="ECO:0000313" key="3">
    <source>
        <dbReference type="Proteomes" id="UP000438914"/>
    </source>
</evidence>